<dbReference type="Proteomes" id="UP000035681">
    <property type="component" value="Unplaced"/>
</dbReference>
<proteinExistence type="predicted"/>
<keyword evidence="1" id="KW-1185">Reference proteome</keyword>
<evidence type="ECO:0000313" key="2">
    <source>
        <dbReference type="WBParaSite" id="SSTP_0000263700.1"/>
    </source>
</evidence>
<dbReference type="WBParaSite" id="SSTP_0000263700.1">
    <property type="protein sequence ID" value="SSTP_0000263700.1"/>
    <property type="gene ID" value="SSTP_0000263700"/>
</dbReference>
<dbReference type="AlphaFoldDB" id="A0A0K0DZH5"/>
<protein>
    <submittedName>
        <fullName evidence="2">DUF695 domain-containing protein</fullName>
    </submittedName>
</protein>
<organism evidence="2">
    <name type="scientific">Strongyloides stercoralis</name>
    <name type="common">Threadworm</name>
    <dbReference type="NCBI Taxonomy" id="6248"/>
    <lineage>
        <taxon>Eukaryota</taxon>
        <taxon>Metazoa</taxon>
        <taxon>Ecdysozoa</taxon>
        <taxon>Nematoda</taxon>
        <taxon>Chromadorea</taxon>
        <taxon>Rhabditida</taxon>
        <taxon>Tylenchina</taxon>
        <taxon>Panagrolaimomorpha</taxon>
        <taxon>Strongyloidoidea</taxon>
        <taxon>Strongyloididae</taxon>
        <taxon>Strongyloides</taxon>
    </lineage>
</organism>
<evidence type="ECO:0000313" key="1">
    <source>
        <dbReference type="Proteomes" id="UP000035681"/>
    </source>
</evidence>
<sequence>MFFLQNNIILINIKTMKTTNLWLKTIGDKSVNEWILSMDKYIDNPTPYSENEFIQIIRNNILELLDEEETAYYICHLYWDYFNYPYKLLCIIKESPGYNLNIFLRNQYSAEIFECIWIKKDGPPIEYVYLFDEIDWYFENIDIEPVKKEFEFICAVTKFSKLKITINEWKNKYYF</sequence>
<dbReference type="WBParaSite" id="TCONS_00014186.p1">
    <property type="protein sequence ID" value="TCONS_00014186.p1"/>
    <property type="gene ID" value="XLOC_009395"/>
</dbReference>
<reference evidence="2" key="1">
    <citation type="submission" date="2015-08" db="UniProtKB">
        <authorList>
            <consortium name="WormBaseParasite"/>
        </authorList>
    </citation>
    <scope>IDENTIFICATION</scope>
</reference>
<accession>A0A0K0DZH5</accession>
<name>A0A0K0DZH5_STRER</name>